<comment type="pathway">
    <text evidence="1">Alkaloid biosynthesis; ergot alkaloid biosynthesis.</text>
</comment>
<dbReference type="InterPro" id="IPR042099">
    <property type="entry name" value="ANL_N_sf"/>
</dbReference>
<sequence>MAASAQSAGSHHRDPSASEQSIREICAEVLGRPLERVRESKSFLAQGGDSLLAISLMSRCRAAGYDISIHDILQSKTILELCQSAQPLKTGSSSDHLPGIKNVEQGGSEHRSSAPLNQLQQLYMSSGLCHARLLRLRNHLPGDFVGRCVQDIASLLPGRSNEEEHGVFVYATREVAFDTTDDEITTQENMNYMMLLGQGQEHAVSAMAFIRAGTSTTCYVGLVASRAKIDVTSFEILLTCLDTALSAMEFANGQDGLPSKDCLHNNWGRQFEGRLIGNDAVSQSDAQTVNQPQVCDPSIMQSVPEEVICRVTPQKCHIRIDIADSVKLFDRPIHRVLRTEAIDFVVAALRCAVQLNKSHQAGRWGIRTILDGRSAELSESPSTIGCFDQVVNWFLEDLAENAEDISLLRCIKDSRLGHFEGSKRTVGPEHWDAETGFCILLDATLLQPSRRLKRAGFDEVSQRQQHVTQHILTFLPNSSSVLVEPYWDRGHLQFCFSSLNDAEFMSRIASDFHSALKGLLSRFLDYETHATLSDFPLLEITYVELDNLFNHQLKQIASKPLEDVESIFPCSRTQENFLVSQRANRESYQCTVVTEIKSTNPDIPVDYVRLCSAWGRVVGRHPSLRTRFYESTSRSGHFDQVVMKHKTSPTKCFQYCDGDENAAKDLLFRRAIIFNDGAPTHQATLCKRAASSAIFRLDISHAVVDGQSISIIFHDLARAYIGETGPALMPYHQFVSYQDCLSQERSLAYWSNYLAGAQSSLFPTNNSNAEPRDFASIRFRFALDSETIGRFSDYYNATIANLCQVAWALVLGSYAGLDDVCFSYVNSGRSAPIEGIEHSVGAFVDTMICRVKLSGAGATVAKSLAAAKHDLIQGLSWPASLTMGHEIQGQKISNFRGNTIMTIQAGVKEEVLTESGLEFHVLDEFNLSDYDISLNIEPRQQGLEVQMDYWQSRIDQQMAERISQSFEKALSRIMKEDRSLSQIDVVPAQQIDQFRGWNESWMSTNMEGLVQDVVDRQNLAQPDALAVQGWDGDVSYRALSEQAGELASYLQSLQAGLEDRICVCFEKSKWAAVSQLAVLKSGAAVVPLSESQPKERVQVIIRDTGARIVLTAPALAVRFSGLVSHVITVNQELMSRLSMSQPSSCRATPSSLAYVIYTSGSTGTPKGVMLTHGGISHMVHRCIENFQMDSRTRVLQFAAYTFDAAIAELFLPWSCGGCACIISEHDRLNALGPAMRHYNVNFATLTPTVAETLSPDETPSLETLVLIGEAVKPSVVGRWMGHARLFNGYGPSECSIISSSSQLDSGCDVRNIGHALCGAFWVVDPTNYDRLLPIGAIGELLIEGPHLARGYLNDEVKTSSSFICNPAWASDYAFSVTKRFYRTGDLVQRNPDGSINFLGRRDTQIKLRGQRVEAAEIEHNLIAHKGVIDAAIILPVEGPCKGRLVAVLALRDLIPIESLPQNLCVLESEMLALAKSRISDLSDWLSERVPPYMVPTIWIPLASMLPQNDSGKLDRARLKRWVDAVDANLIESLASAEEDEDQEVVATSLQIRIRAIWADVLRLPMSHVRICRRSFLSLGGDSISAMKVVSQARGEGIGLNVPDILQSKSIVHLAEKAHVDPTTAIDDANLHEQFPLSPIQQWYLGRIQSVGEESDEVDHLGNNQSICLDLHKPVDSQQIARAIDAIVSKHHMLRARFDFDTAHGWSQRIVRGPVDECKLYRDSAGSLDEAAASAEAAERSLNLRRGPVFRAHFIQVQVGDNLDKQLLFMTAHHLVVDRKSWCVIVRELDRLLSVGSLASMSETLTFRTWIWNQEKLSREKFKDSSQSSGHSENSFVSSGADLDLWRDSDGEILAAGTAADIITLDEDCSSTILSGVDKSMHFEPAEILLAALIHSFSQTFPDRLVPTIYEKGHERDSLVDFKYDVTDTVGCFTTIVPVYVSATRTDTTIDILKRVKDSRRSISRHDSRYSISKHLAAAKWPSSSSQRCMEILFSYDESLNRIEEECTLFSARSLSGRGVTPGGTARRTSAFSADFTMLRDKLNARFEFDRNLRHGNRTQSWTEAFSVSLQGLLADLAAMPRLFTLSDFPLSYMTYDSLARLQQQILPGLGVRLEDVEDIYPCTPIQQGILMSQARSPWMYQTEMLWQIQSPDVSHELDVNRVMLAYQTLVNRHSMLRTVFVPPISSTEGGTFSQVVLKSSHATVCHETCRGDDLDSILSTMARTTTSDYGVGPNHKMKVYSLDSGSAFVHIVINHALCDGSSLALLEKELTGAYNEKLSSIDRAPSYSEYVSFLQKHPTERDLNYWKAKLADAEACFLPALTETGFTDDTFKRSTILRPTTRGLATSKFEDSASLRRLREKCNISTANVFQLAWALVLSKYVGSKKILFGYIASGRDVPVHGIHEMFGPLANVMVSRIELDVSLSVQEALQRLQSEFLDDFNHQRAPLVDIWHALNVGQRGLFNTHLSYRQNDSGGRNLIKDTVAIQGSSEYDVGLDVVASLDGRVTVSLDYSPDHISSDAATQLLDCLQQTVSSLTRSDTLMLGQVQVTTEQNIRQLRQWNHDIPRIDAELTMYEYVNSQCRRQPEAQAVCAWDGDFTYSELNQLGNRLADYLTADLGVKAESKVGLCLDKSRWVIVAQLAILKAGGVIVPISNKDPAHRVEKIVRDAETRVIITSARYSARFAQDVPFIVRLDEGLAFLPEPGRKARPEHNTQPQNAAFIIYTSGSTGIPKGVVLSHSSIMSGILAHGQIYGLGSHTRTLQFAAHTFDISIAEIWTTLCYGGCVCVLSEDERLNRVQDAINLYQVNFSLLTPTVASILDLSKLPSLKVLAFMGESLKPDAVEEHLKTRSISIYNSYGPSECSVLATCSKRLQDAKRASIIGRPLTGSVWLVDDSENLCPIGAMGEIWIEGPLLAHGYFKDPEKTAKSFVTEPGWARQAGLQGRRLYKTGDLARQNFAGEIIYIGRKDTQIKIRGQRVEVGEIEYTIKQQAPWLQNAVASLVLQKSQPQRPLVAVFLEPNAEMLHTEGHTTNEIILRVSSRMERALIKLRNSLRKVLPSHMIPSLYVPVAQLPVTISAKVDRLSLRHSAEKFTKEEVFHYALEDVEKTGPTTETEKELQALWAATLQVDPDQVGTEDDFFHSGGDSYLAMRLVGLTQSPELKMSLSVSDVFQNPRLVDMARVAHKKSALGQTEQEALPFSLWKKTKEMRSEAGQDENMANHLQQVAAQCEISADKIEDVYPCTPLQEGLMVATAQQPRAYVARWVYRITERLDVERFKMSWRRLVVMAPILRTRIIPGRFSGALQVVVREDVTWLSGLDLAQYLERDTARSMGYGSSLCRLAMVESGHNQRYFVWTAHHSVYDGWSLSKMLQTLSSIYRSEELPRFLPPYPRFIEHVMSQRPAAAAKSFWQAQLSGELVQRFPMLPSRSYQPQSDRTMSCRLQIGPKQHYVTLASLLRAAWALTVSGYSGGRALFAMPLSGRNAPVQGIMDIIAPTITTVPIQINVDEERDVKGYLSAVQQQAIDMLPFEHTGLQHIRRLVGHDIDLGHIFAVQSMQEREDGFHGSIPGLEAEISSARGGFDEYALTVQCITGVSGERVVDVVAQYDEKVLSESHMQRILDRFGHILAQLARAEGDDGVTAKRAPRVGDIELLSPHEIASLCKRNQEIPRRKRHLLHHLVARQAKQAPERIAVSAWDGEYSHGQLDQLSDRLAQHLAGLGIGPESLVLHCFDKTKLAVVAMLAVLKAGGAMVPVKADPMARLQAIVLDTKATVMLTTWTCASQLQGMVEHVLCIDDTFLAELPPFRRIPASSRVEAHNAACVVYTSGSTGTPKGVVLEHVSLSTGVQAEAQRFGATQETRSLQFAAFTFDMCLHDIFVPLVVGGCVCLPSDKERMNDLAGAIRRLRVNYLMITPKVLNTLTPSDCPDVRTILVGGEAVHAQDLAPWLSQAQVMHVYGPAECSIVSTAADVDEGAELSLGSALSGSLWLTDATSYNKLCPIGSVGELLIEGPLLARGYLNNPKSTATAFIENPAWLTQYRLNPGGTKRRMYRTGDLVVQRDDGSLKYMGRRDNQIKVRGQRVETEEVEHHLKLQAAVQDAVVLYPRHGPSQSRLVGLLTLHEFLSHSVKSNSDIQTCSADQFPEAVAQVEAVGQELDKVVPEYMVPSVWITLAHMPRNNSDKADRPRLLDWVESLDADSLRLMTTGKRDDAPVGAVNEAEQRLQAALAEVLGLSLAKVALDRSFLSMGGDSITSMQVVSYCRAKFGMSVHVRDVLQSKSIRQLALGAKMTAGVRNRRRRSTNGTTAEFELSPIQQLYFRAFASDGMHCSNEDRFNQSVCLVPKQRLDTQEIAMAAKALVSIHPMLRAKFQQRGGGSLKQIIQAEDAILSPFSLHEAKSRTEIQDVMWSAQRCLDIEQGPIFSVHCIEMMDDKGGSGSQLLFLVAHHLVVDIVSWRIIIRDLGDLIRHGKLAVSEEATTFQNWLQLQAEHATEVGDPHHAMPIQVPDADWDYWGVTAKGNRYGDRIDERFTIKSCASALFDGNNPLRSEPVEVLIAALLHSFQQVFPDRGVPAVFNEGHGREPWMDSLDVSNTVGWFTTMVPIHVPVGPHDSVVDVLKKTKDLRRSIPGRGFSYFTSRFLSADGREAFGSHDWPEIMFNFGGRYHDDDEEHSSRGSLFRVTNEYDGAHLSSIGRNVRRIAVFEVEASVQNDDLVLTLGFSKHTRHRGLVAQWAREYQTSLSSILRQLSTLPLTLTRADFPLLDVSYDDLERLQTEVLPREAGIRDVGRVEDVYHCSPAQQSMLTSQAGDASLFQVRSICELRAGGSPSEIRVDRLQRCWQTIVSRHAILRTLCVPVPVSVPEPVPVPVTFGGRSFTFHQVVLKSIEPRMSVIWCETGKDALEALEQHQEPAYRRGEPQHHLTVCNTKDQRVFIRLCINHALVDISSLHMILQQLAHAHGGAQMPESPAPSFGSYMAFLQKQSSAAESSLYWRSRLRGAKPSLFKARPSARGGIGGGSGDGGRTMADLSADICDLQRLQAFRDEHGITFANILQLAWALVLARFTESDDALFGYVANGRDAPVAGVNDIVGPLINMTVSHVRLHDKSLTVAEAAEQVQNDFVGALPFQRTPLGEMRQATGLSEDQLLQTVMSVTREPDFGRDAGASNDDKPSIHGVSVYSPVPYAVSVNAICGRDTIRLSMGYSTGFMDRPFAERLFESFQRAIYLIASHGGVALRHVDLAVALDD</sequence>
<feature type="compositionally biased region" description="Basic and acidic residues" evidence="7">
    <location>
        <begin position="11"/>
        <end position="21"/>
    </location>
</feature>
<feature type="domain" description="Carrier" evidence="8">
    <location>
        <begin position="3110"/>
        <end position="3188"/>
    </location>
</feature>
<dbReference type="CDD" id="cd19542">
    <property type="entry name" value="CT_NRPS-like"/>
    <property type="match status" value="3"/>
</dbReference>
<evidence type="ECO:0000256" key="1">
    <source>
        <dbReference type="ARBA" id="ARBA00005107"/>
    </source>
</evidence>
<feature type="non-terminal residue" evidence="9">
    <location>
        <position position="5244"/>
    </location>
</feature>
<keyword evidence="3" id="KW-0597">Phosphoprotein</keyword>
<dbReference type="GO" id="GO:0031177">
    <property type="term" value="F:phosphopantetheine binding"/>
    <property type="evidence" value="ECO:0007669"/>
    <property type="project" value="InterPro"/>
</dbReference>
<dbReference type="GO" id="GO:0016874">
    <property type="term" value="F:ligase activity"/>
    <property type="evidence" value="ECO:0007669"/>
    <property type="project" value="UniProtKB-KW"/>
</dbReference>
<accession>A0A172PY78</accession>
<dbReference type="CDD" id="cd19545">
    <property type="entry name" value="FUM14_C_NRPS-like"/>
    <property type="match status" value="1"/>
</dbReference>
<dbReference type="NCBIfam" id="NF003417">
    <property type="entry name" value="PRK04813.1"/>
    <property type="match status" value="3"/>
</dbReference>
<dbReference type="Pfam" id="PF00550">
    <property type="entry name" value="PP-binding"/>
    <property type="match status" value="4"/>
</dbReference>
<dbReference type="FunFam" id="3.30.300.30:FF:000015">
    <property type="entry name" value="Nonribosomal peptide synthase SidD"/>
    <property type="match status" value="3"/>
</dbReference>
<dbReference type="NCBIfam" id="TIGR01733">
    <property type="entry name" value="AA-adenyl-dom"/>
    <property type="match status" value="3"/>
</dbReference>
<comment type="similarity">
    <text evidence="6">Belongs to the NRP synthetase family.</text>
</comment>
<dbReference type="GO" id="GO:0005737">
    <property type="term" value="C:cytoplasm"/>
    <property type="evidence" value="ECO:0007669"/>
    <property type="project" value="TreeGrafter"/>
</dbReference>
<dbReference type="PANTHER" id="PTHR45527:SF16">
    <property type="entry name" value="NONRIBOSOMAL PEPTIDE SYNTHASE ATNA-RELATED"/>
    <property type="match status" value="1"/>
</dbReference>
<dbReference type="Pfam" id="PF00668">
    <property type="entry name" value="Condensation"/>
    <property type="match status" value="6"/>
</dbReference>
<keyword evidence="5" id="KW-0808">Transferase</keyword>
<evidence type="ECO:0000313" key="9">
    <source>
        <dbReference type="EMBL" id="AND74264.1"/>
    </source>
</evidence>
<dbReference type="PANTHER" id="PTHR45527">
    <property type="entry name" value="NONRIBOSOMAL PEPTIDE SYNTHETASE"/>
    <property type="match status" value="1"/>
</dbReference>
<dbReference type="PROSITE" id="PS00455">
    <property type="entry name" value="AMP_BINDING"/>
    <property type="match status" value="3"/>
</dbReference>
<dbReference type="InterPro" id="IPR001242">
    <property type="entry name" value="Condensation_dom"/>
</dbReference>
<dbReference type="GO" id="GO:0044550">
    <property type="term" value="P:secondary metabolite biosynthetic process"/>
    <property type="evidence" value="ECO:0007669"/>
    <property type="project" value="TreeGrafter"/>
</dbReference>
<protein>
    <submittedName>
        <fullName evidence="9">Nrps1</fullName>
    </submittedName>
</protein>
<dbReference type="Gene3D" id="1.10.1200.10">
    <property type="entry name" value="ACP-like"/>
    <property type="match status" value="4"/>
</dbReference>
<keyword evidence="4" id="KW-0436">Ligase</keyword>
<dbReference type="FunFam" id="3.30.559.30:FF:000002">
    <property type="entry name" value="Nonribosomal peptide synthase Pes1"/>
    <property type="match status" value="1"/>
</dbReference>
<dbReference type="SUPFAM" id="SSF52777">
    <property type="entry name" value="CoA-dependent acyltransferases"/>
    <property type="match status" value="12"/>
</dbReference>
<name>A0A172PY78_9HYPO</name>
<organism evidence="9">
    <name type="scientific">Hypocrella siamensis</name>
    <dbReference type="NCBI Taxonomy" id="696354"/>
    <lineage>
        <taxon>Eukaryota</taxon>
        <taxon>Fungi</taxon>
        <taxon>Dikarya</taxon>
        <taxon>Ascomycota</taxon>
        <taxon>Pezizomycotina</taxon>
        <taxon>Sordariomycetes</taxon>
        <taxon>Hypocreomycetidae</taxon>
        <taxon>Hypocreales</taxon>
        <taxon>Clavicipitaceae</taxon>
        <taxon>Hypocrella</taxon>
    </lineage>
</organism>
<evidence type="ECO:0000256" key="4">
    <source>
        <dbReference type="ARBA" id="ARBA00022598"/>
    </source>
</evidence>
<evidence type="ECO:0000256" key="7">
    <source>
        <dbReference type="SAM" id="MobiDB-lite"/>
    </source>
</evidence>
<proteinExistence type="inferred from homology"/>
<dbReference type="Gene3D" id="3.30.559.30">
    <property type="entry name" value="Nonribosomal peptide synthetase, condensation domain"/>
    <property type="match status" value="6"/>
</dbReference>
<dbReference type="SUPFAM" id="SSF56801">
    <property type="entry name" value="Acetyl-CoA synthetase-like"/>
    <property type="match status" value="3"/>
</dbReference>
<dbReference type="Gene3D" id="3.30.559.10">
    <property type="entry name" value="Chloramphenicol acetyltransferase-like domain"/>
    <property type="match status" value="6"/>
</dbReference>
<evidence type="ECO:0000259" key="8">
    <source>
        <dbReference type="PROSITE" id="PS50075"/>
    </source>
</evidence>
<dbReference type="SUPFAM" id="SSF47336">
    <property type="entry name" value="ACP-like"/>
    <property type="match status" value="4"/>
</dbReference>
<evidence type="ECO:0000256" key="2">
    <source>
        <dbReference type="ARBA" id="ARBA00022450"/>
    </source>
</evidence>
<dbReference type="PROSITE" id="PS00012">
    <property type="entry name" value="PHOSPHOPANTETHEINE"/>
    <property type="match status" value="1"/>
</dbReference>
<dbReference type="InterPro" id="IPR009081">
    <property type="entry name" value="PP-bd_ACP"/>
</dbReference>
<evidence type="ECO:0000256" key="5">
    <source>
        <dbReference type="ARBA" id="ARBA00022679"/>
    </source>
</evidence>
<dbReference type="SMART" id="SM00823">
    <property type="entry name" value="PKS_PP"/>
    <property type="match status" value="4"/>
</dbReference>
<dbReference type="FunFam" id="3.30.559.30:FF:000003">
    <property type="entry name" value="Nonribosomal peptide synthase SidD"/>
    <property type="match status" value="1"/>
</dbReference>
<dbReference type="Gene3D" id="3.40.50.12780">
    <property type="entry name" value="N-terminal domain of ligase-like"/>
    <property type="match status" value="3"/>
</dbReference>
<dbReference type="GO" id="GO:0043041">
    <property type="term" value="P:amino acid activation for nonribosomal peptide biosynthetic process"/>
    <property type="evidence" value="ECO:0007669"/>
    <property type="project" value="TreeGrafter"/>
</dbReference>
<dbReference type="Gene3D" id="3.30.300.30">
    <property type="match status" value="3"/>
</dbReference>
<evidence type="ECO:0000256" key="6">
    <source>
        <dbReference type="ARBA" id="ARBA00029454"/>
    </source>
</evidence>
<dbReference type="InterPro" id="IPR000873">
    <property type="entry name" value="AMP-dep_synth/lig_dom"/>
</dbReference>
<dbReference type="CDD" id="cd19534">
    <property type="entry name" value="E_NRPS"/>
    <property type="match status" value="1"/>
</dbReference>
<dbReference type="EMBL" id="KU202704">
    <property type="protein sequence ID" value="AND74264.1"/>
    <property type="molecule type" value="Genomic_DNA"/>
</dbReference>
<dbReference type="InterPro" id="IPR010071">
    <property type="entry name" value="AA_adenyl_dom"/>
</dbReference>
<evidence type="ECO:0000256" key="3">
    <source>
        <dbReference type="ARBA" id="ARBA00022553"/>
    </source>
</evidence>
<feature type="domain" description="Carrier" evidence="8">
    <location>
        <begin position="13"/>
        <end position="89"/>
    </location>
</feature>
<dbReference type="InterPro" id="IPR045851">
    <property type="entry name" value="AMP-bd_C_sf"/>
</dbReference>
<feature type="region of interest" description="Disordered" evidence="7">
    <location>
        <begin position="1"/>
        <end position="21"/>
    </location>
</feature>
<dbReference type="InterPro" id="IPR020806">
    <property type="entry name" value="PKS_PP-bd"/>
</dbReference>
<dbReference type="PROSITE" id="PS50075">
    <property type="entry name" value="CARRIER"/>
    <property type="match status" value="4"/>
</dbReference>
<feature type="domain" description="Carrier" evidence="8">
    <location>
        <begin position="1544"/>
        <end position="1621"/>
    </location>
</feature>
<keyword evidence="2" id="KW-0596">Phosphopantetheine</keyword>
<dbReference type="InterPro" id="IPR023213">
    <property type="entry name" value="CAT-like_dom_sf"/>
</dbReference>
<reference evidence="9" key="1">
    <citation type="journal article" date="2016" name="BMC Genomics">
        <title>Genome sequence and comparative analysis of clavicipitaceous insect-pathogenic fungus Aschersonia badia with Metarhizium spp.</title>
        <authorList>
            <person name="Agrawal Y."/>
            <person name="Narwani T."/>
            <person name="Subramanian S."/>
        </authorList>
    </citation>
    <scope>NUCLEOTIDE SEQUENCE</scope>
    <source>
        <strain evidence="9">MTCC 10142</strain>
    </source>
</reference>
<feature type="domain" description="Carrier" evidence="8">
    <location>
        <begin position="4214"/>
        <end position="4291"/>
    </location>
</feature>
<dbReference type="InterPro" id="IPR020845">
    <property type="entry name" value="AMP-binding_CS"/>
</dbReference>
<dbReference type="CDD" id="cd05918">
    <property type="entry name" value="A_NRPS_SidN3_like"/>
    <property type="match status" value="3"/>
</dbReference>
<dbReference type="FunFam" id="3.40.50.12780:FF:000014">
    <property type="entry name" value="Nonribosomal peptide synthetase 1"/>
    <property type="match status" value="2"/>
</dbReference>
<dbReference type="InterPro" id="IPR036736">
    <property type="entry name" value="ACP-like_sf"/>
</dbReference>
<dbReference type="InterPro" id="IPR006162">
    <property type="entry name" value="Ppantetheine_attach_site"/>
</dbReference>
<dbReference type="Pfam" id="PF00501">
    <property type="entry name" value="AMP-binding"/>
    <property type="match status" value="3"/>
</dbReference>